<evidence type="ECO:0000313" key="3">
    <source>
        <dbReference type="Proteomes" id="UP000304148"/>
    </source>
</evidence>
<reference evidence="3" key="1">
    <citation type="submission" date="2018-08" db="EMBL/GenBank/DDBJ databases">
        <authorList>
            <person name="Chevrot R."/>
        </authorList>
    </citation>
    <scope>NUCLEOTIDE SEQUENCE [LARGE SCALE GENOMIC DNA]</scope>
</reference>
<evidence type="ECO:0008006" key="4">
    <source>
        <dbReference type="Google" id="ProtNLM"/>
    </source>
</evidence>
<feature type="transmembrane region" description="Helical" evidence="1">
    <location>
        <begin position="115"/>
        <end position="141"/>
    </location>
</feature>
<feature type="transmembrane region" description="Helical" evidence="1">
    <location>
        <begin position="183"/>
        <end position="202"/>
    </location>
</feature>
<name>A0A383RA88_PAEAL</name>
<evidence type="ECO:0000313" key="2">
    <source>
        <dbReference type="EMBL" id="SYX83870.1"/>
    </source>
</evidence>
<dbReference type="EMBL" id="LS992241">
    <property type="protein sequence ID" value="SYX83870.1"/>
    <property type="molecule type" value="Genomic_DNA"/>
</dbReference>
<protein>
    <recommendedName>
        <fullName evidence="4">ABC-2 family transporter protein</fullName>
    </recommendedName>
</protein>
<keyword evidence="1" id="KW-0472">Membrane</keyword>
<keyword evidence="1" id="KW-1133">Transmembrane helix</keyword>
<dbReference type="AlphaFoldDB" id="A0A383RA88"/>
<dbReference type="RefSeq" id="WP_138185869.1">
    <property type="nucleotide sequence ID" value="NZ_LS992241.1"/>
</dbReference>
<keyword evidence="1" id="KW-0812">Transmembrane</keyword>
<gene>
    <name evidence="2" type="ORF">PBLR_12292</name>
</gene>
<feature type="transmembrane region" description="Helical" evidence="1">
    <location>
        <begin position="247"/>
        <end position="269"/>
    </location>
</feature>
<feature type="transmembrane region" description="Helical" evidence="1">
    <location>
        <begin position="15"/>
        <end position="38"/>
    </location>
</feature>
<evidence type="ECO:0000256" key="1">
    <source>
        <dbReference type="SAM" id="Phobius"/>
    </source>
</evidence>
<proteinExistence type="predicted"/>
<organism evidence="2 3">
    <name type="scientific">Paenibacillus alvei</name>
    <name type="common">Bacillus alvei</name>
    <dbReference type="NCBI Taxonomy" id="44250"/>
    <lineage>
        <taxon>Bacteria</taxon>
        <taxon>Bacillati</taxon>
        <taxon>Bacillota</taxon>
        <taxon>Bacilli</taxon>
        <taxon>Bacillales</taxon>
        <taxon>Paenibacillaceae</taxon>
        <taxon>Paenibacillus</taxon>
    </lineage>
</organism>
<feature type="transmembrane region" description="Helical" evidence="1">
    <location>
        <begin position="214"/>
        <end position="235"/>
    </location>
</feature>
<sequence>MNRYLKLVHMEIHRFRYILASLMVVTMVCQFSSFILTIKDVLAFKAKNGMGYEYTGIPDILTFPWVILKTKEWFILPILLSITVLALYTILIWYRDWFGRSTFIYRLLILPSKRWMLYVSKLTAIIMFVFSMIAFQLVLLVGENMIFKAMVPAELRTDSTFVEAISMNDALKTLLPKQFEQFIYNYGLGIVAVMVIFTAVLLERSYRRIGVLYAIAYFAGCVVLAVYPVFFAGFVRLNEYWYPNEIYGMQLGVCLFVAVISGCLGFWLLRKKITV</sequence>
<dbReference type="Proteomes" id="UP000304148">
    <property type="component" value="Chromosome"/>
</dbReference>
<feature type="transmembrane region" description="Helical" evidence="1">
    <location>
        <begin position="74"/>
        <end position="94"/>
    </location>
</feature>
<accession>A0A383RA88</accession>